<proteinExistence type="predicted"/>
<dbReference type="EMBL" id="GBRD01002081">
    <property type="protein sequence ID" value="JAG63740.1"/>
    <property type="molecule type" value="Transcribed_RNA"/>
</dbReference>
<evidence type="ECO:0000256" key="1">
    <source>
        <dbReference type="SAM" id="SignalP"/>
    </source>
</evidence>
<protein>
    <submittedName>
        <fullName evidence="2">Uncharacterized protein</fullName>
    </submittedName>
</protein>
<feature type="signal peptide" evidence="1">
    <location>
        <begin position="1"/>
        <end position="21"/>
    </location>
</feature>
<dbReference type="AlphaFoldDB" id="A0A0K8TF07"/>
<sequence length="263" mass="29423">MRITGILGIFIVSSVVGQIEAADCFGDVMDQFHSILKHTTDSVDTLLDMSGAAVDPIPIGPIVDVIKSLNKSLYKYMDDLYAIVMNSQIEPIPLLPTHVTHEVTQMCNHSATLKANMENINDIISKKKEGTFENSLLRMPMGPFRTVQVVQQTAPKVKSGDTNLGVLMVNIEKALLAKRGIFEFVQELLLDWPTEDLPHRKIVSENIKSIHDALFRMIELLTYVATNHPSLKVDDYLLAESHNLQQLVTSIHDVMTAFEIHFT</sequence>
<feature type="chain" id="PRO_5005520000" evidence="1">
    <location>
        <begin position="22"/>
        <end position="263"/>
    </location>
</feature>
<accession>A0A0K8TF07</accession>
<keyword evidence="1" id="KW-0732">Signal</keyword>
<organism evidence="2">
    <name type="scientific">Lygus hesperus</name>
    <name type="common">Western plant bug</name>
    <dbReference type="NCBI Taxonomy" id="30085"/>
    <lineage>
        <taxon>Eukaryota</taxon>
        <taxon>Metazoa</taxon>
        <taxon>Ecdysozoa</taxon>
        <taxon>Arthropoda</taxon>
        <taxon>Hexapoda</taxon>
        <taxon>Insecta</taxon>
        <taxon>Pterygota</taxon>
        <taxon>Neoptera</taxon>
        <taxon>Paraneoptera</taxon>
        <taxon>Hemiptera</taxon>
        <taxon>Heteroptera</taxon>
        <taxon>Panheteroptera</taxon>
        <taxon>Cimicomorpha</taxon>
        <taxon>Miridae</taxon>
        <taxon>Mirini</taxon>
        <taxon>Lygus</taxon>
    </lineage>
</organism>
<feature type="non-terminal residue" evidence="2">
    <location>
        <position position="263"/>
    </location>
</feature>
<evidence type="ECO:0000313" key="2">
    <source>
        <dbReference type="EMBL" id="JAG63740.1"/>
    </source>
</evidence>
<reference evidence="2" key="1">
    <citation type="submission" date="2014-09" db="EMBL/GenBank/DDBJ databases">
        <authorList>
            <person name="Magalhaes I.L.F."/>
            <person name="Oliveira U."/>
            <person name="Santos F.R."/>
            <person name="Vidigal T.H.D.A."/>
            <person name="Brescovit A.D."/>
            <person name="Santos A.J."/>
        </authorList>
    </citation>
    <scope>NUCLEOTIDE SEQUENCE</scope>
</reference>
<name>A0A0K8TF07_LYGHE</name>